<comment type="subunit">
    <text evidence="2">Homodimer.</text>
</comment>
<dbReference type="GO" id="GO:0004066">
    <property type="term" value="F:asparagine synthase (glutamine-hydrolyzing) activity"/>
    <property type="evidence" value="ECO:0007669"/>
    <property type="project" value="InterPro"/>
</dbReference>
<evidence type="ECO:0000256" key="11">
    <source>
        <dbReference type="PROSITE-ProRule" id="PRU00886"/>
    </source>
</evidence>
<dbReference type="EC" id="6.3.5.2" evidence="3"/>
<dbReference type="InterPro" id="IPR004739">
    <property type="entry name" value="GMP_synth_GATase"/>
</dbReference>
<evidence type="ECO:0000256" key="5">
    <source>
        <dbReference type="ARBA" id="ARBA00022741"/>
    </source>
</evidence>
<comment type="pathway">
    <text evidence="1">Purine metabolism; GMP biosynthesis; GMP from XMP (L-Gln route): step 1/1.</text>
</comment>
<gene>
    <name evidence="13" type="ORF">RFI_26859</name>
</gene>
<dbReference type="InterPro" id="IPR029062">
    <property type="entry name" value="Class_I_gatase-like"/>
</dbReference>
<keyword evidence="5 11" id="KW-0547">Nucleotide-binding</keyword>
<dbReference type="AlphaFoldDB" id="X6MBU1"/>
<dbReference type="InterPro" id="IPR025777">
    <property type="entry name" value="GMPS_ATP_PPase_dom"/>
</dbReference>
<evidence type="ECO:0000256" key="7">
    <source>
        <dbReference type="ARBA" id="ARBA00022755"/>
    </source>
</evidence>
<evidence type="ECO:0000256" key="3">
    <source>
        <dbReference type="ARBA" id="ARBA00012746"/>
    </source>
</evidence>
<dbReference type="PROSITE" id="PS51553">
    <property type="entry name" value="GMPS_ATP_PPASE"/>
    <property type="match status" value="1"/>
</dbReference>
<accession>X6MBU1</accession>
<dbReference type="Pfam" id="PF00733">
    <property type="entry name" value="Asn_synthase"/>
    <property type="match status" value="1"/>
</dbReference>
<protein>
    <recommendedName>
        <fullName evidence="3">GMP synthase (glutamine-hydrolyzing)</fullName>
        <ecNumber evidence="3">6.3.5.2</ecNumber>
    </recommendedName>
    <alternativeName>
        <fullName evidence="10">Glutamine amidotransferase</fullName>
    </alternativeName>
</protein>
<evidence type="ECO:0000256" key="1">
    <source>
        <dbReference type="ARBA" id="ARBA00005153"/>
    </source>
</evidence>
<dbReference type="InterPro" id="IPR017926">
    <property type="entry name" value="GATASE"/>
</dbReference>
<dbReference type="GO" id="GO:0003921">
    <property type="term" value="F:GMP synthase activity"/>
    <property type="evidence" value="ECO:0007669"/>
    <property type="project" value="InterPro"/>
</dbReference>
<evidence type="ECO:0000256" key="6">
    <source>
        <dbReference type="ARBA" id="ARBA00022749"/>
    </source>
</evidence>
<keyword evidence="9" id="KW-0315">Glutamine amidotransferase</keyword>
<evidence type="ECO:0000256" key="2">
    <source>
        <dbReference type="ARBA" id="ARBA00011738"/>
    </source>
</evidence>
<keyword evidence="6 11" id="KW-0332">GMP biosynthesis</keyword>
<dbReference type="InterPro" id="IPR001674">
    <property type="entry name" value="GMP_synth_C"/>
</dbReference>
<dbReference type="GO" id="GO:0005524">
    <property type="term" value="F:ATP binding"/>
    <property type="evidence" value="ECO:0007669"/>
    <property type="project" value="UniProtKB-UniRule"/>
</dbReference>
<dbReference type="SUPFAM" id="SSF52402">
    <property type="entry name" value="Adenine nucleotide alpha hydrolases-like"/>
    <property type="match status" value="1"/>
</dbReference>
<evidence type="ECO:0000256" key="4">
    <source>
        <dbReference type="ARBA" id="ARBA00022598"/>
    </source>
</evidence>
<dbReference type="Gene3D" id="3.40.50.620">
    <property type="entry name" value="HUPs"/>
    <property type="match status" value="1"/>
</dbReference>
<keyword evidence="8 11" id="KW-0067">ATP-binding</keyword>
<comment type="caution">
    <text evidence="13">The sequence shown here is derived from an EMBL/GenBank/DDBJ whole genome shotgun (WGS) entry which is preliminary data.</text>
</comment>
<dbReference type="FunFam" id="3.40.50.620:FF:000044">
    <property type="entry name" value="GMP synthase [glutamine-hydrolyzing]"/>
    <property type="match status" value="1"/>
</dbReference>
<organism evidence="13 14">
    <name type="scientific">Reticulomyxa filosa</name>
    <dbReference type="NCBI Taxonomy" id="46433"/>
    <lineage>
        <taxon>Eukaryota</taxon>
        <taxon>Sar</taxon>
        <taxon>Rhizaria</taxon>
        <taxon>Retaria</taxon>
        <taxon>Foraminifera</taxon>
        <taxon>Monothalamids</taxon>
        <taxon>Reticulomyxidae</taxon>
        <taxon>Reticulomyxa</taxon>
    </lineage>
</organism>
<dbReference type="PRINTS" id="PR00097">
    <property type="entry name" value="ANTSNTHASEII"/>
</dbReference>
<dbReference type="EMBL" id="ASPP01023428">
    <property type="protein sequence ID" value="ETO10515.1"/>
    <property type="molecule type" value="Genomic_DNA"/>
</dbReference>
<dbReference type="Proteomes" id="UP000023152">
    <property type="component" value="Unassembled WGS sequence"/>
</dbReference>
<dbReference type="Pfam" id="PF00117">
    <property type="entry name" value="GATase"/>
    <property type="match status" value="1"/>
</dbReference>
<dbReference type="UniPathway" id="UPA00189">
    <property type="reaction ID" value="UER00296"/>
</dbReference>
<dbReference type="CDD" id="cd01997">
    <property type="entry name" value="GMP_synthase_C"/>
    <property type="match status" value="1"/>
</dbReference>
<dbReference type="InterPro" id="IPR014729">
    <property type="entry name" value="Rossmann-like_a/b/a_fold"/>
</dbReference>
<dbReference type="GO" id="GO:0006529">
    <property type="term" value="P:asparagine biosynthetic process"/>
    <property type="evidence" value="ECO:0007669"/>
    <property type="project" value="InterPro"/>
</dbReference>
<dbReference type="OrthoDB" id="1724632at2759"/>
<dbReference type="OMA" id="VVMSHFD"/>
<reference evidence="13 14" key="1">
    <citation type="journal article" date="2013" name="Curr. Biol.">
        <title>The Genome of the Foraminiferan Reticulomyxa filosa.</title>
        <authorList>
            <person name="Glockner G."/>
            <person name="Hulsmann N."/>
            <person name="Schleicher M."/>
            <person name="Noegel A.A."/>
            <person name="Eichinger L."/>
            <person name="Gallinger C."/>
            <person name="Pawlowski J."/>
            <person name="Sierra R."/>
            <person name="Euteneuer U."/>
            <person name="Pillet L."/>
            <person name="Moustafa A."/>
            <person name="Platzer M."/>
            <person name="Groth M."/>
            <person name="Szafranski K."/>
            <person name="Schliwa M."/>
        </authorList>
    </citation>
    <scope>NUCLEOTIDE SEQUENCE [LARGE SCALE GENOMIC DNA]</scope>
</reference>
<evidence type="ECO:0000256" key="9">
    <source>
        <dbReference type="ARBA" id="ARBA00022962"/>
    </source>
</evidence>
<keyword evidence="7 11" id="KW-0658">Purine biosynthesis</keyword>
<keyword evidence="14" id="KW-1185">Reference proteome</keyword>
<dbReference type="SUPFAM" id="SSF54810">
    <property type="entry name" value="GMP synthetase C-terminal dimerisation domain"/>
    <property type="match status" value="1"/>
</dbReference>
<dbReference type="Pfam" id="PF00958">
    <property type="entry name" value="GMP_synt_C"/>
    <property type="match status" value="1"/>
</dbReference>
<dbReference type="GO" id="GO:0005829">
    <property type="term" value="C:cytosol"/>
    <property type="evidence" value="ECO:0007669"/>
    <property type="project" value="TreeGrafter"/>
</dbReference>
<name>X6MBU1_RETFI</name>
<feature type="domain" description="GMPS ATP-PPase" evidence="12">
    <location>
        <begin position="331"/>
        <end position="563"/>
    </location>
</feature>
<dbReference type="CDD" id="cd01742">
    <property type="entry name" value="GATase1_GMP_Synthase"/>
    <property type="match status" value="1"/>
</dbReference>
<dbReference type="InterPro" id="IPR001962">
    <property type="entry name" value="Asn_synthase"/>
</dbReference>
<dbReference type="Gene3D" id="3.40.50.880">
    <property type="match status" value="1"/>
</dbReference>
<dbReference type="PANTHER" id="PTHR11922">
    <property type="entry name" value="GMP SYNTHASE-RELATED"/>
    <property type="match status" value="1"/>
</dbReference>
<dbReference type="SUPFAM" id="SSF52317">
    <property type="entry name" value="Class I glutamine amidotransferase-like"/>
    <property type="match status" value="1"/>
</dbReference>
<evidence type="ECO:0000259" key="12">
    <source>
        <dbReference type="PROSITE" id="PS51553"/>
    </source>
</evidence>
<dbReference type="Gene3D" id="3.30.300.10">
    <property type="match status" value="2"/>
</dbReference>
<proteinExistence type="predicted"/>
<evidence type="ECO:0000313" key="14">
    <source>
        <dbReference type="Proteomes" id="UP000023152"/>
    </source>
</evidence>
<dbReference type="PRINTS" id="PR00096">
    <property type="entry name" value="GATASE"/>
</dbReference>
<evidence type="ECO:0000256" key="10">
    <source>
        <dbReference type="ARBA" id="ARBA00031356"/>
    </source>
</evidence>
<dbReference type="PANTHER" id="PTHR11922:SF2">
    <property type="entry name" value="GMP SYNTHASE [GLUTAMINE-HYDROLYZING]"/>
    <property type="match status" value="1"/>
</dbReference>
<keyword evidence="4" id="KW-0436">Ligase</keyword>
<sequence>MSLSELEQLKQQLQAANATIKSQQHIISHQKEILTQIGKEVHSLESQLQAESLDKNHQQTEEKIKASLTGINKLLVNKEGMLKTSFSRIDYELIMTENESESKDDPQAGITRRSRTSSSIIYDVVAILDGGAQYAKVIDRRVRECNVQSVIVPFTTKWEDLRKYKAIIISGGPSSVYANDSPKCDVRIFKENKTIPILGICYGFQLMAYTLEGKVERGEEREDGQFLLQLAHDKSLLFDTLLTHGDMVVNPGKSFIVTSKSSNKIISSAEHESLPFYGVQFHPEVDLTTFGPQIFTNFLFKIANCKPSFTVRNRKDAAIEFLSSFIYLLFVQWTMSIRLCYSYILDCVEDKKVLSLISGGVDSSVCTALLRQALNPKQVLLLFNSLFAVTLHTFHTLQIYCVHVDTGFMRKNESAQVKKALEDIGVDVHVVDASEMFYNGTTIIDGAETKKLKECTNPEHKRKIIGDIFMRLCEDVVRNTFGLKFDEMMLAQGTLRPDLIESASQHANKGNTADVIKTHHNDTFLVRQLRASGRVVEPLSDYHKDEVRILGAELGLPKHLVWRQPFPGPGLAIRIICATEPYLTEHDQTILYAIHLLKQLKQFETDVFAVSGSTTDKKPWDDLYKLAKDIPRVVRQVNRCVFLFGHALSGHQSSITKTLLIPDVINQLRECDDIVNQLLLSNDLLHTIAQVPVVLFPSNFGVEGARSICIRPFISRDFMTGVPAVIDTHLPEKILNEMVTRILQVKGIARVALDLTPKPPGTTEWE</sequence>
<evidence type="ECO:0000256" key="8">
    <source>
        <dbReference type="ARBA" id="ARBA00022840"/>
    </source>
</evidence>
<dbReference type="PROSITE" id="PS51273">
    <property type="entry name" value="GATASE_TYPE_1"/>
    <property type="match status" value="1"/>
</dbReference>
<feature type="binding site" evidence="11">
    <location>
        <begin position="358"/>
        <end position="364"/>
    </location>
    <ligand>
        <name>ATP</name>
        <dbReference type="ChEBI" id="CHEBI:30616"/>
    </ligand>
</feature>
<evidence type="ECO:0000313" key="13">
    <source>
        <dbReference type="EMBL" id="ETO10515.1"/>
    </source>
</evidence>